<accession>K3XQD4</accession>
<dbReference type="HOGENOM" id="CLU_2965329_0_0_1"/>
<keyword evidence="1" id="KW-0732">Signal</keyword>
<reference evidence="2" key="2">
    <citation type="submission" date="2018-08" db="UniProtKB">
        <authorList>
            <consortium name="EnsemblPlants"/>
        </authorList>
    </citation>
    <scope>IDENTIFICATION</scope>
    <source>
        <strain evidence="2">Yugu1</strain>
    </source>
</reference>
<dbReference type="Proteomes" id="UP000004995">
    <property type="component" value="Unassembled WGS sequence"/>
</dbReference>
<feature type="signal peptide" evidence="1">
    <location>
        <begin position="1"/>
        <end position="19"/>
    </location>
</feature>
<dbReference type="EnsemblPlants" id="KQL07460">
    <property type="protein sequence ID" value="KQL07460"/>
    <property type="gene ID" value="SETIT_004118mg"/>
</dbReference>
<reference evidence="3" key="1">
    <citation type="journal article" date="2012" name="Nat. Biotechnol.">
        <title>Reference genome sequence of the model plant Setaria.</title>
        <authorList>
            <person name="Bennetzen J.L."/>
            <person name="Schmutz J."/>
            <person name="Wang H."/>
            <person name="Percifield R."/>
            <person name="Hawkins J."/>
            <person name="Pontaroli A.C."/>
            <person name="Estep M."/>
            <person name="Feng L."/>
            <person name="Vaughn J.N."/>
            <person name="Grimwood J."/>
            <person name="Jenkins J."/>
            <person name="Barry K."/>
            <person name="Lindquist E."/>
            <person name="Hellsten U."/>
            <person name="Deshpande S."/>
            <person name="Wang X."/>
            <person name="Wu X."/>
            <person name="Mitros T."/>
            <person name="Triplett J."/>
            <person name="Yang X."/>
            <person name="Ye C.Y."/>
            <person name="Mauro-Herrera M."/>
            <person name="Wang L."/>
            <person name="Li P."/>
            <person name="Sharma M."/>
            <person name="Sharma R."/>
            <person name="Ronald P.C."/>
            <person name="Panaud O."/>
            <person name="Kellogg E.A."/>
            <person name="Brutnell T.P."/>
            <person name="Doust A.N."/>
            <person name="Tuskan G.A."/>
            <person name="Rokhsar D."/>
            <person name="Devos K.M."/>
        </authorList>
    </citation>
    <scope>NUCLEOTIDE SEQUENCE [LARGE SCALE GENOMIC DNA]</scope>
    <source>
        <strain evidence="3">cv. Yugu1</strain>
    </source>
</reference>
<sequence length="59" mass="6475">MQRVLLLSLLLVGLRPSSSQTNSQDGKPSGFQRVTGRMLPPYLGLFIYSLSGCCSEKRS</sequence>
<dbReference type="AlphaFoldDB" id="K3XQD4"/>
<organism evidence="2 3">
    <name type="scientific">Setaria italica</name>
    <name type="common">Foxtail millet</name>
    <name type="synonym">Panicum italicum</name>
    <dbReference type="NCBI Taxonomy" id="4555"/>
    <lineage>
        <taxon>Eukaryota</taxon>
        <taxon>Viridiplantae</taxon>
        <taxon>Streptophyta</taxon>
        <taxon>Embryophyta</taxon>
        <taxon>Tracheophyta</taxon>
        <taxon>Spermatophyta</taxon>
        <taxon>Magnoliopsida</taxon>
        <taxon>Liliopsida</taxon>
        <taxon>Poales</taxon>
        <taxon>Poaceae</taxon>
        <taxon>PACMAD clade</taxon>
        <taxon>Panicoideae</taxon>
        <taxon>Panicodae</taxon>
        <taxon>Paniceae</taxon>
        <taxon>Cenchrinae</taxon>
        <taxon>Setaria</taxon>
    </lineage>
</organism>
<keyword evidence="3" id="KW-1185">Reference proteome</keyword>
<dbReference type="EMBL" id="AGNK02003342">
    <property type="status" value="NOT_ANNOTATED_CDS"/>
    <property type="molecule type" value="Genomic_DNA"/>
</dbReference>
<feature type="chain" id="PRO_5010125945" evidence="1">
    <location>
        <begin position="20"/>
        <end position="59"/>
    </location>
</feature>
<proteinExistence type="predicted"/>
<name>K3XQD4_SETIT</name>
<evidence type="ECO:0000313" key="3">
    <source>
        <dbReference type="Proteomes" id="UP000004995"/>
    </source>
</evidence>
<evidence type="ECO:0000256" key="1">
    <source>
        <dbReference type="SAM" id="SignalP"/>
    </source>
</evidence>
<evidence type="ECO:0000313" key="2">
    <source>
        <dbReference type="EnsemblPlants" id="KQL07460"/>
    </source>
</evidence>
<dbReference type="Gramene" id="KQL07460">
    <property type="protein sequence ID" value="KQL07460"/>
    <property type="gene ID" value="SETIT_004118mg"/>
</dbReference>
<protein>
    <submittedName>
        <fullName evidence="2">Uncharacterized protein</fullName>
    </submittedName>
</protein>
<dbReference type="InParanoid" id="K3XQD4"/>